<dbReference type="GO" id="GO:0046872">
    <property type="term" value="F:metal ion binding"/>
    <property type="evidence" value="ECO:0007669"/>
    <property type="project" value="UniProtKB-KW"/>
</dbReference>
<keyword evidence="3" id="KW-0378">Hydrolase</keyword>
<accession>A0A9Y2NM01</accession>
<dbReference type="Proteomes" id="UP001239397">
    <property type="component" value="Chromosome"/>
</dbReference>
<dbReference type="KEGG" id="amog:QRX60_23445"/>
<gene>
    <name evidence="6" type="primary">mftE</name>
    <name evidence="6" type="ORF">QRX60_23445</name>
</gene>
<dbReference type="Gene3D" id="3.40.50.10310">
    <property type="entry name" value="Creatininase"/>
    <property type="match status" value="1"/>
</dbReference>
<dbReference type="GO" id="GO:0016811">
    <property type="term" value="F:hydrolase activity, acting on carbon-nitrogen (but not peptide) bonds, in linear amides"/>
    <property type="evidence" value="ECO:0007669"/>
    <property type="project" value="TreeGrafter"/>
</dbReference>
<dbReference type="EMBL" id="CP127295">
    <property type="protein sequence ID" value="WIY06659.1"/>
    <property type="molecule type" value="Genomic_DNA"/>
</dbReference>
<evidence type="ECO:0000256" key="1">
    <source>
        <dbReference type="ARBA" id="ARBA00001947"/>
    </source>
</evidence>
<dbReference type="NCBIfam" id="TIGR03964">
    <property type="entry name" value="mycofact_creat"/>
    <property type="match status" value="1"/>
</dbReference>
<name>A0A9Y2NM01_9PSEU</name>
<evidence type="ECO:0000313" key="6">
    <source>
        <dbReference type="EMBL" id="WIY06659.1"/>
    </source>
</evidence>
<evidence type="ECO:0000313" key="7">
    <source>
        <dbReference type="Proteomes" id="UP001239397"/>
    </source>
</evidence>
<keyword evidence="7" id="KW-1185">Reference proteome</keyword>
<evidence type="ECO:0000256" key="4">
    <source>
        <dbReference type="ARBA" id="ARBA00022833"/>
    </source>
</evidence>
<dbReference type="SUPFAM" id="SSF102215">
    <property type="entry name" value="Creatininase"/>
    <property type="match status" value="1"/>
</dbReference>
<comment type="similarity">
    <text evidence="5">Belongs to the creatininase superfamily.</text>
</comment>
<dbReference type="Pfam" id="PF02633">
    <property type="entry name" value="Creatininase"/>
    <property type="match status" value="1"/>
</dbReference>
<evidence type="ECO:0000256" key="3">
    <source>
        <dbReference type="ARBA" id="ARBA00022801"/>
    </source>
</evidence>
<organism evidence="6 7">
    <name type="scientific">Amycolatopsis mongoliensis</name>
    <dbReference type="NCBI Taxonomy" id="715475"/>
    <lineage>
        <taxon>Bacteria</taxon>
        <taxon>Bacillati</taxon>
        <taxon>Actinomycetota</taxon>
        <taxon>Actinomycetes</taxon>
        <taxon>Pseudonocardiales</taxon>
        <taxon>Pseudonocardiaceae</taxon>
        <taxon>Amycolatopsis</taxon>
    </lineage>
</organism>
<dbReference type="PANTHER" id="PTHR35005:SF1">
    <property type="entry name" value="2-AMINO-5-FORMYLAMINO-6-RIBOSYLAMINOPYRIMIDIN-4(3H)-ONE 5'-MONOPHOSPHATE DEFORMYLASE"/>
    <property type="match status" value="1"/>
</dbReference>
<keyword evidence="2" id="KW-0479">Metal-binding</keyword>
<evidence type="ECO:0000256" key="2">
    <source>
        <dbReference type="ARBA" id="ARBA00022723"/>
    </source>
</evidence>
<evidence type="ECO:0000256" key="5">
    <source>
        <dbReference type="ARBA" id="ARBA00024029"/>
    </source>
</evidence>
<dbReference type="RefSeq" id="WP_286002917.1">
    <property type="nucleotide sequence ID" value="NZ_CP127295.1"/>
</dbReference>
<dbReference type="GO" id="GO:0009231">
    <property type="term" value="P:riboflavin biosynthetic process"/>
    <property type="evidence" value="ECO:0007669"/>
    <property type="project" value="TreeGrafter"/>
</dbReference>
<dbReference type="InterPro" id="IPR024087">
    <property type="entry name" value="Creatininase-like_sf"/>
</dbReference>
<dbReference type="InterPro" id="IPR003785">
    <property type="entry name" value="Creatininase/forma_Hydrolase"/>
</dbReference>
<reference evidence="6 7" key="1">
    <citation type="submission" date="2023-06" db="EMBL/GenBank/DDBJ databases">
        <authorList>
            <person name="Oyuntsetseg B."/>
            <person name="Kim S.B."/>
        </authorList>
    </citation>
    <scope>NUCLEOTIDE SEQUENCE [LARGE SCALE GENOMIC DNA]</scope>
    <source>
        <strain evidence="6 7">4-36</strain>
    </source>
</reference>
<protein>
    <submittedName>
        <fullName evidence="6">Mycofactocin biosynthesis peptidyl-dipeptidase MftE</fullName>
    </submittedName>
</protein>
<sequence length="240" mass="24869">MRLADLSWPDVAERAAAGAVLAVPVGATEQHGPHLPLSTDTDIALALCDRLSDERPDVLVAPAVAFGSSGEHAGFAGTLSIGQAATELLLVELGRSAAETFTRLLFVSAHGGNAAPVARAVARLRAESRDVEVFQPHWDGDPHAGRPETALQLALRPNAVRMDRAVAGDRRPLGEVLPLLLNGGVRAVTATGVLGDPTPATASEGVALLDRLVVDLASRVARWCSATGSELSTPGEVVPR</sequence>
<dbReference type="InterPro" id="IPR023871">
    <property type="entry name" value="MftE"/>
</dbReference>
<comment type="cofactor">
    <cofactor evidence="1">
        <name>Zn(2+)</name>
        <dbReference type="ChEBI" id="CHEBI:29105"/>
    </cofactor>
</comment>
<dbReference type="PANTHER" id="PTHR35005">
    <property type="entry name" value="3-DEHYDRO-SCYLLO-INOSOSE HYDROLASE"/>
    <property type="match status" value="1"/>
</dbReference>
<dbReference type="AlphaFoldDB" id="A0A9Y2NM01"/>
<keyword evidence="4" id="KW-0862">Zinc</keyword>
<proteinExistence type="inferred from homology"/>